<comment type="caution">
    <text evidence="2">The sequence shown here is derived from an EMBL/GenBank/DDBJ whole genome shotgun (WGS) entry which is preliminary data.</text>
</comment>
<feature type="transmembrane region" description="Helical" evidence="1">
    <location>
        <begin position="75"/>
        <end position="99"/>
    </location>
</feature>
<accession>A0A226EVE9</accession>
<protein>
    <submittedName>
        <fullName evidence="2">Uncharacterized protein</fullName>
    </submittedName>
</protein>
<evidence type="ECO:0000313" key="2">
    <source>
        <dbReference type="EMBL" id="OXA61552.1"/>
    </source>
</evidence>
<dbReference type="Proteomes" id="UP000198287">
    <property type="component" value="Unassembled WGS sequence"/>
</dbReference>
<dbReference type="AlphaFoldDB" id="A0A226EVE9"/>
<evidence type="ECO:0000256" key="1">
    <source>
        <dbReference type="SAM" id="Phobius"/>
    </source>
</evidence>
<keyword evidence="3" id="KW-1185">Reference proteome</keyword>
<organism evidence="2 3">
    <name type="scientific">Folsomia candida</name>
    <name type="common">Springtail</name>
    <dbReference type="NCBI Taxonomy" id="158441"/>
    <lineage>
        <taxon>Eukaryota</taxon>
        <taxon>Metazoa</taxon>
        <taxon>Ecdysozoa</taxon>
        <taxon>Arthropoda</taxon>
        <taxon>Hexapoda</taxon>
        <taxon>Collembola</taxon>
        <taxon>Entomobryomorpha</taxon>
        <taxon>Isotomoidea</taxon>
        <taxon>Isotomidae</taxon>
        <taxon>Proisotominae</taxon>
        <taxon>Folsomia</taxon>
    </lineage>
</organism>
<keyword evidence="1" id="KW-0472">Membrane</keyword>
<keyword evidence="1" id="KW-1133">Transmembrane helix</keyword>
<evidence type="ECO:0000313" key="3">
    <source>
        <dbReference type="Proteomes" id="UP000198287"/>
    </source>
</evidence>
<keyword evidence="1" id="KW-0812">Transmembrane</keyword>
<feature type="transmembrane region" description="Helical" evidence="1">
    <location>
        <begin position="6"/>
        <end position="29"/>
    </location>
</feature>
<gene>
    <name evidence="2" type="ORF">Fcan01_03353</name>
</gene>
<reference evidence="2 3" key="1">
    <citation type="submission" date="2015-12" db="EMBL/GenBank/DDBJ databases">
        <title>The genome of Folsomia candida.</title>
        <authorList>
            <person name="Faddeeva A."/>
            <person name="Derks M.F."/>
            <person name="Anvar Y."/>
            <person name="Smit S."/>
            <person name="Van Straalen N."/>
            <person name="Roelofs D."/>
        </authorList>
    </citation>
    <scope>NUCLEOTIDE SEQUENCE [LARGE SCALE GENOMIC DNA]</scope>
    <source>
        <strain evidence="2 3">VU population</strain>
        <tissue evidence="2">Whole body</tissue>
    </source>
</reference>
<dbReference type="EMBL" id="LNIX01000001">
    <property type="protein sequence ID" value="OXA61552.1"/>
    <property type="molecule type" value="Genomic_DNA"/>
</dbReference>
<name>A0A226EVE9_FOLCA</name>
<proteinExistence type="predicted"/>
<sequence length="193" mass="23037">MQVQLWLWRLSCVFLFGILLGLTATFVLWDDVRSSPCEQFKFPIPYTLYEVTLQHCELAWVVVWRLIKFDVLRCMLLYVAFTQGSAFFKYIFTTIYGYAKLNKDPPEPQKQVQEDYDNNKAHFTLRCHFELLKSHSFDEDIIFDPEQISQFLINSIHHPRRTTRNQVGNKNVFVTRKWRFIFQSLPITLEKKG</sequence>